<dbReference type="GO" id="GO:0098552">
    <property type="term" value="C:side of membrane"/>
    <property type="evidence" value="ECO:0007669"/>
    <property type="project" value="UniProtKB-KW"/>
</dbReference>
<dbReference type="Proteomes" id="UP000516437">
    <property type="component" value="Chromosome 7"/>
</dbReference>
<keyword evidence="6" id="KW-1015">Disulfide bond</keyword>
<dbReference type="OrthoDB" id="659547at2759"/>
<feature type="compositionally biased region" description="Polar residues" evidence="9">
    <location>
        <begin position="176"/>
        <end position="203"/>
    </location>
</feature>
<proteinExistence type="inferred from homology"/>
<evidence type="ECO:0000256" key="8">
    <source>
        <dbReference type="ARBA" id="ARBA00023288"/>
    </source>
</evidence>
<dbReference type="GO" id="GO:0005886">
    <property type="term" value="C:plasma membrane"/>
    <property type="evidence" value="ECO:0007669"/>
    <property type="project" value="UniProtKB-SubCell"/>
</dbReference>
<keyword evidence="15" id="KW-1185">Reference proteome</keyword>
<sequence>MKMSKLLILSSIFLRLISLTTSEYDFVSPPFLDCSAVRYEMVDCVSYLTDDSKRTTPEASCCSGFETVLGTDFNCMCEAIKTIAAAGIDFNAERAMALPSACNVSVPPLTSCRSFRLDVHAVSAAPEFAPANSPQQWPWSDAPPPTSPSNPPNSLPMGSRKSATSEPPRSFKTPAPKSSNPPNAVPESSMTSAPKPSRSGATTYSKTSSFIVLIFMMLFA</sequence>
<dbReference type="Pfam" id="PF14368">
    <property type="entry name" value="LTP_2"/>
    <property type="match status" value="1"/>
</dbReference>
<dbReference type="Gene3D" id="1.10.110.10">
    <property type="entry name" value="Plant lipid-transfer and hydrophobic proteins"/>
    <property type="match status" value="1"/>
</dbReference>
<keyword evidence="5 10" id="KW-0732">Signal</keyword>
<reference evidence="12 15" key="2">
    <citation type="journal article" date="2019" name="Plant Biotechnol. J.">
        <title>The red bayberry genome and genetic basis of sex determination.</title>
        <authorList>
            <person name="Jia H.M."/>
            <person name="Jia H.J."/>
            <person name="Cai Q.L."/>
            <person name="Wang Y."/>
            <person name="Zhao H.B."/>
            <person name="Yang W.F."/>
            <person name="Wang G.Y."/>
            <person name="Li Y.H."/>
            <person name="Zhan D.L."/>
            <person name="Shen Y.T."/>
            <person name="Niu Q.F."/>
            <person name="Chang L."/>
            <person name="Qiu J."/>
            <person name="Zhao L."/>
            <person name="Xie H.B."/>
            <person name="Fu W.Y."/>
            <person name="Jin J."/>
            <person name="Li X.W."/>
            <person name="Jiao Y."/>
            <person name="Zhou C.C."/>
            <person name="Tu T."/>
            <person name="Chai C.Y."/>
            <person name="Gao J.L."/>
            <person name="Fan L.J."/>
            <person name="van de Weg E."/>
            <person name="Wang J.Y."/>
            <person name="Gao Z.S."/>
        </authorList>
    </citation>
    <scope>NUCLEOTIDE SEQUENCE [LARGE SCALE GENOMIC DNA]</scope>
    <source>
        <tissue evidence="12">Leaves</tissue>
    </source>
</reference>
<evidence type="ECO:0000313" key="12">
    <source>
        <dbReference type="EMBL" id="KAB1199822.1"/>
    </source>
</evidence>
<evidence type="ECO:0000256" key="3">
    <source>
        <dbReference type="ARBA" id="ARBA00022475"/>
    </source>
</evidence>
<evidence type="ECO:0000313" key="15">
    <source>
        <dbReference type="Proteomes" id="UP000516437"/>
    </source>
</evidence>
<dbReference type="GO" id="GO:0006869">
    <property type="term" value="P:lipid transport"/>
    <property type="evidence" value="ECO:0007669"/>
    <property type="project" value="InterPro"/>
</dbReference>
<protein>
    <recommendedName>
        <fullName evidence="11">Bifunctional inhibitor/plant lipid transfer protein/seed storage helical domain-containing protein</fullName>
    </recommendedName>
</protein>
<dbReference type="SMART" id="SM00499">
    <property type="entry name" value="AAI"/>
    <property type="match status" value="1"/>
</dbReference>
<evidence type="ECO:0000256" key="5">
    <source>
        <dbReference type="ARBA" id="ARBA00022729"/>
    </source>
</evidence>
<comment type="similarity">
    <text evidence="2">Belongs to the plant LTP family.</text>
</comment>
<name>A0A6A1UHW6_9ROSI</name>
<keyword evidence="8" id="KW-0449">Lipoprotein</keyword>
<evidence type="ECO:0000256" key="4">
    <source>
        <dbReference type="ARBA" id="ARBA00022622"/>
    </source>
</evidence>
<dbReference type="InterPro" id="IPR043325">
    <property type="entry name" value="LTSS"/>
</dbReference>
<dbReference type="InterPro" id="IPR000528">
    <property type="entry name" value="Plant_nsLTP"/>
</dbReference>
<dbReference type="PRINTS" id="PR00382">
    <property type="entry name" value="LIPIDTRNSFER"/>
</dbReference>
<evidence type="ECO:0000256" key="1">
    <source>
        <dbReference type="ARBA" id="ARBA00004609"/>
    </source>
</evidence>
<evidence type="ECO:0000256" key="2">
    <source>
        <dbReference type="ARBA" id="ARBA00009748"/>
    </source>
</evidence>
<gene>
    <name evidence="12" type="ORF">CJ030_MR0G012574</name>
    <name evidence="13" type="ORF">CJ030_MR7G010598</name>
    <name evidence="14" type="ORF">CJ030_MR7G012509</name>
</gene>
<dbReference type="GO" id="GO:0008289">
    <property type="term" value="F:lipid binding"/>
    <property type="evidence" value="ECO:0007669"/>
    <property type="project" value="InterPro"/>
</dbReference>
<dbReference type="InterPro" id="IPR036312">
    <property type="entry name" value="Bifun_inhib/LTP/seed_sf"/>
</dbReference>
<dbReference type="EMBL" id="RXIC02000410">
    <property type="protein sequence ID" value="KAB1199822.1"/>
    <property type="molecule type" value="Genomic_DNA"/>
</dbReference>
<feature type="signal peptide" evidence="10">
    <location>
        <begin position="1"/>
        <end position="22"/>
    </location>
</feature>
<keyword evidence="4" id="KW-0336">GPI-anchor</keyword>
<reference evidence="12" key="1">
    <citation type="submission" date="2018-07" db="EMBL/GenBank/DDBJ databases">
        <authorList>
            <person name="Gao Z.-S."/>
            <person name="Jia H.-M."/>
            <person name="Jia H.-J."/>
            <person name="Cai Q.-L."/>
            <person name="Wang Y."/>
            <person name="Zhao H.-B."/>
        </authorList>
    </citation>
    <scope>NUCLEOTIDE SEQUENCE</scope>
    <source>
        <tissue evidence="12">Leaves</tissue>
    </source>
</reference>
<evidence type="ECO:0000256" key="7">
    <source>
        <dbReference type="ARBA" id="ARBA00023180"/>
    </source>
</evidence>
<feature type="domain" description="Bifunctional inhibitor/plant lipid transfer protein/seed storage helical" evidence="11">
    <location>
        <begin position="34"/>
        <end position="112"/>
    </location>
</feature>
<accession>A0A6A1UHW6</accession>
<dbReference type="EMBL" id="RXIC02000025">
    <property type="protein sequence ID" value="KAB1207447.1"/>
    <property type="molecule type" value="Genomic_DNA"/>
</dbReference>
<evidence type="ECO:0000313" key="14">
    <source>
        <dbReference type="EMBL" id="KAB1207447.1"/>
    </source>
</evidence>
<evidence type="ECO:0000256" key="6">
    <source>
        <dbReference type="ARBA" id="ARBA00023157"/>
    </source>
</evidence>
<dbReference type="AlphaFoldDB" id="A0A6A1UHW6"/>
<evidence type="ECO:0000256" key="10">
    <source>
        <dbReference type="SAM" id="SignalP"/>
    </source>
</evidence>
<dbReference type="CDD" id="cd00010">
    <property type="entry name" value="AAI_LTSS"/>
    <property type="match status" value="1"/>
</dbReference>
<dbReference type="EMBL" id="RXIC02000025">
    <property type="protein sequence ID" value="KAB1205461.1"/>
    <property type="molecule type" value="Genomic_DNA"/>
</dbReference>
<feature type="chain" id="PRO_5035411287" description="Bifunctional inhibitor/plant lipid transfer protein/seed storage helical domain-containing protein" evidence="10">
    <location>
        <begin position="23"/>
        <end position="220"/>
    </location>
</feature>
<keyword evidence="4" id="KW-0472">Membrane</keyword>
<dbReference type="SUPFAM" id="SSF47699">
    <property type="entry name" value="Bifunctional inhibitor/lipid-transfer protein/seed storage 2S albumin"/>
    <property type="match status" value="1"/>
</dbReference>
<dbReference type="PANTHER" id="PTHR33044">
    <property type="entry name" value="BIFUNCTIONAL INHIBITOR/LIPID-TRANSFER PROTEIN/SEED STORAGE 2S ALBUMIN SUPERFAMILY PROTEIN-RELATED"/>
    <property type="match status" value="1"/>
</dbReference>
<evidence type="ECO:0000313" key="13">
    <source>
        <dbReference type="EMBL" id="KAB1205461.1"/>
    </source>
</evidence>
<keyword evidence="7" id="KW-0325">Glycoprotein</keyword>
<evidence type="ECO:0000259" key="11">
    <source>
        <dbReference type="SMART" id="SM00499"/>
    </source>
</evidence>
<keyword evidence="3" id="KW-1003">Cell membrane</keyword>
<comment type="caution">
    <text evidence="12">The sequence shown here is derived from an EMBL/GenBank/DDBJ whole genome shotgun (WGS) entry which is preliminary data.</text>
</comment>
<feature type="compositionally biased region" description="Pro residues" evidence="9">
    <location>
        <begin position="141"/>
        <end position="154"/>
    </location>
</feature>
<reference evidence="12" key="3">
    <citation type="submission" date="2019-09" db="EMBL/GenBank/DDBJ databases">
        <authorList>
            <person name="Gao Z."/>
        </authorList>
    </citation>
    <scope>NUCLEOTIDE SEQUENCE</scope>
    <source>
        <tissue evidence="12">Leaves</tissue>
    </source>
</reference>
<dbReference type="InterPro" id="IPR016140">
    <property type="entry name" value="Bifunc_inhib/LTP/seed_store"/>
</dbReference>
<feature type="region of interest" description="Disordered" evidence="9">
    <location>
        <begin position="129"/>
        <end position="203"/>
    </location>
</feature>
<comment type="subcellular location">
    <subcellularLocation>
        <location evidence="1">Cell membrane</location>
        <topology evidence="1">Lipid-anchor</topology>
        <topology evidence="1">GPI-anchor</topology>
    </subcellularLocation>
</comment>
<organism evidence="12 15">
    <name type="scientific">Morella rubra</name>
    <name type="common">Chinese bayberry</name>
    <dbReference type="NCBI Taxonomy" id="262757"/>
    <lineage>
        <taxon>Eukaryota</taxon>
        <taxon>Viridiplantae</taxon>
        <taxon>Streptophyta</taxon>
        <taxon>Embryophyta</taxon>
        <taxon>Tracheophyta</taxon>
        <taxon>Spermatophyta</taxon>
        <taxon>Magnoliopsida</taxon>
        <taxon>eudicotyledons</taxon>
        <taxon>Gunneridae</taxon>
        <taxon>Pentapetalae</taxon>
        <taxon>rosids</taxon>
        <taxon>fabids</taxon>
        <taxon>Fagales</taxon>
        <taxon>Myricaceae</taxon>
        <taxon>Morella</taxon>
    </lineage>
</organism>
<evidence type="ECO:0000256" key="9">
    <source>
        <dbReference type="SAM" id="MobiDB-lite"/>
    </source>
</evidence>